<dbReference type="InterPro" id="IPR000719">
    <property type="entry name" value="Prot_kinase_dom"/>
</dbReference>
<feature type="compositionally biased region" description="Low complexity" evidence="1">
    <location>
        <begin position="858"/>
        <end position="867"/>
    </location>
</feature>
<dbReference type="GO" id="GO:0005524">
    <property type="term" value="F:ATP binding"/>
    <property type="evidence" value="ECO:0007669"/>
    <property type="project" value="InterPro"/>
</dbReference>
<feature type="domain" description="Protein kinase" evidence="2">
    <location>
        <begin position="353"/>
        <end position="865"/>
    </location>
</feature>
<feature type="compositionally biased region" description="Polar residues" evidence="1">
    <location>
        <begin position="194"/>
        <end position="207"/>
    </location>
</feature>
<feature type="region of interest" description="Disordered" evidence="1">
    <location>
        <begin position="849"/>
        <end position="916"/>
    </location>
</feature>
<feature type="region of interest" description="Disordered" evidence="1">
    <location>
        <begin position="193"/>
        <end position="212"/>
    </location>
</feature>
<reference evidence="3 4" key="1">
    <citation type="journal article" name="Sci. Rep.">
        <title>Telomere-to-telomere assembled and centromere annotated genomes of the two main subspecies of the button mushroom Agaricus bisporus reveal especially polymorphic chromosome ends.</title>
        <authorList>
            <person name="Sonnenberg A.S.M."/>
            <person name="Sedaghat-Telgerd N."/>
            <person name="Lavrijssen B."/>
            <person name="Ohm R.A."/>
            <person name="Hendrickx P.M."/>
            <person name="Scholtmeijer K."/>
            <person name="Baars J.J.P."/>
            <person name="van Peer A."/>
        </authorList>
    </citation>
    <scope>NUCLEOTIDE SEQUENCE [LARGE SCALE GENOMIC DNA]</scope>
    <source>
        <strain evidence="3 4">H119_p4</strain>
    </source>
</reference>
<dbReference type="SUPFAM" id="SSF56112">
    <property type="entry name" value="Protein kinase-like (PK-like)"/>
    <property type="match status" value="1"/>
</dbReference>
<feature type="region of interest" description="Disordered" evidence="1">
    <location>
        <begin position="1"/>
        <end position="76"/>
    </location>
</feature>
<dbReference type="PANTHER" id="PTHR38248">
    <property type="entry name" value="FUNK1 6"/>
    <property type="match status" value="1"/>
</dbReference>
<sequence length="916" mass="102488">MQISATYRPAGDSPIRANSPNHPNGEEHKKFFKDQQPRTRVQIDYSPAHLSGLSSTHSAPQSIVAPSPPPSSIAQSPLLPFAAESLPSTALHTPQPASSPSHSPPPQLPPPQLPGRQPQFVDHMHLSLPQTILEEVVNEGMYKNGVWVGLPATHNSSILEKDMYKVLTGYMDKIALLTKNRYSHTKKIPGKWIDTSSKAPQSSSEGTASPLKPDFIFAPDGTSTEEALWSRIFSVLEVKRRPMSEDLDTQLSTYVSHIFAEQVDRLFVNAVTLGGWELQVYRFDRSVSVSDRLCKTLLVPARFYSSDRKFSYLSPADLGWDPTCKVWNSATKSPQPSYELSQETFLERGVCDIPWVLEVADESFVVIGAVKDRTSLSIWGRATFVARAVTLSDWENKFAKAKVYILKQCWQRRPGLGTKPKTVHLQNTDKNTPDQGDRDELVQQIEEVDKKPFEEIVMERAGWMDRLRKSCMVELNGKPITTFDTIRKNHATCYLPPETSPARGIKRIRLGTDVIGMAGSSAVSTPGTLKTMQNAPAHPALVTRTLVRLVFDRPGWPIERFKSKRELLQAVRMIVEELGLLYKKGVIHRDISPANLLISHSGGHIIDFDHSKIAFEKGVEVEPPTGQNVEEIATKLLKNDDKADLYVRALERLWKIRGRPATPEDFAWPTQDGFVTGTYHFLSPHLSERPFHDCTHDLDSLFWSLNSIPLRFDGPGGKERQDKPEEIINMYYTDGPGGKNSLTTNFVRAGGALQQMMSEYSDYFKDLIPFMEKWYRFVYIACSYDGYEYHQPHEILLEIIDEAIDGLGLEAENGFENDAKGEEARRQKEEDDMAEAISKQTTIAALLKKRPPKKAKATKATNPTIPASGTNMNPPPVMAHPRPSTPPAIRVATYQSPDTGRIVKMSRVDAASPEST</sequence>
<dbReference type="PROSITE" id="PS50011">
    <property type="entry name" value="PROTEIN_KINASE_DOM"/>
    <property type="match status" value="1"/>
</dbReference>
<dbReference type="InterPro" id="IPR040976">
    <property type="entry name" value="Pkinase_fungal"/>
</dbReference>
<evidence type="ECO:0000313" key="3">
    <source>
        <dbReference type="EMBL" id="KAF7777867.1"/>
    </source>
</evidence>
<name>A0A8H7F5P4_AGABI</name>
<accession>A0A8H7F5P4</accession>
<protein>
    <recommendedName>
        <fullName evidence="2">Protein kinase domain-containing protein</fullName>
    </recommendedName>
</protein>
<dbReference type="Proteomes" id="UP000629468">
    <property type="component" value="Unassembled WGS sequence"/>
</dbReference>
<dbReference type="GO" id="GO:0004672">
    <property type="term" value="F:protein kinase activity"/>
    <property type="evidence" value="ECO:0007669"/>
    <property type="project" value="InterPro"/>
</dbReference>
<gene>
    <name evidence="3" type="ORF">Agabi119p4_3939</name>
</gene>
<feature type="compositionally biased region" description="Pro residues" evidence="1">
    <location>
        <begin position="102"/>
        <end position="113"/>
    </location>
</feature>
<dbReference type="EMBL" id="JABXXO010000005">
    <property type="protein sequence ID" value="KAF7777867.1"/>
    <property type="molecule type" value="Genomic_DNA"/>
</dbReference>
<dbReference type="PANTHER" id="PTHR38248:SF2">
    <property type="entry name" value="FUNK1 11"/>
    <property type="match status" value="1"/>
</dbReference>
<organism evidence="3 4">
    <name type="scientific">Agaricus bisporus var. burnettii</name>
    <dbReference type="NCBI Taxonomy" id="192524"/>
    <lineage>
        <taxon>Eukaryota</taxon>
        <taxon>Fungi</taxon>
        <taxon>Dikarya</taxon>
        <taxon>Basidiomycota</taxon>
        <taxon>Agaricomycotina</taxon>
        <taxon>Agaricomycetes</taxon>
        <taxon>Agaricomycetidae</taxon>
        <taxon>Agaricales</taxon>
        <taxon>Agaricineae</taxon>
        <taxon>Agaricaceae</taxon>
        <taxon>Agaricus</taxon>
    </lineage>
</organism>
<evidence type="ECO:0000256" key="1">
    <source>
        <dbReference type="SAM" id="MobiDB-lite"/>
    </source>
</evidence>
<dbReference type="PROSITE" id="PS00109">
    <property type="entry name" value="PROTEIN_KINASE_TYR"/>
    <property type="match status" value="1"/>
</dbReference>
<feature type="compositionally biased region" description="Basic and acidic residues" evidence="1">
    <location>
        <begin position="24"/>
        <end position="37"/>
    </location>
</feature>
<dbReference type="AlphaFoldDB" id="A0A8H7F5P4"/>
<evidence type="ECO:0000313" key="4">
    <source>
        <dbReference type="Proteomes" id="UP000629468"/>
    </source>
</evidence>
<dbReference type="InterPro" id="IPR008266">
    <property type="entry name" value="Tyr_kinase_AS"/>
</dbReference>
<feature type="region of interest" description="Disordered" evidence="1">
    <location>
        <begin position="89"/>
        <end position="119"/>
    </location>
</feature>
<evidence type="ECO:0000259" key="2">
    <source>
        <dbReference type="PROSITE" id="PS50011"/>
    </source>
</evidence>
<dbReference type="Gene3D" id="1.10.510.10">
    <property type="entry name" value="Transferase(Phosphotransferase) domain 1"/>
    <property type="match status" value="1"/>
</dbReference>
<dbReference type="Pfam" id="PF17667">
    <property type="entry name" value="Pkinase_fungal"/>
    <property type="match status" value="1"/>
</dbReference>
<proteinExistence type="predicted"/>
<feature type="compositionally biased region" description="Pro residues" evidence="1">
    <location>
        <begin position="873"/>
        <end position="886"/>
    </location>
</feature>
<dbReference type="InterPro" id="IPR011009">
    <property type="entry name" value="Kinase-like_dom_sf"/>
</dbReference>
<comment type="caution">
    <text evidence="3">The sequence shown here is derived from an EMBL/GenBank/DDBJ whole genome shotgun (WGS) entry which is preliminary data.</text>
</comment>